<proteinExistence type="predicted"/>
<dbReference type="PROSITE" id="PS00518">
    <property type="entry name" value="ZF_RING_1"/>
    <property type="match status" value="1"/>
</dbReference>
<feature type="transmembrane region" description="Helical" evidence="4">
    <location>
        <begin position="72"/>
        <end position="92"/>
    </location>
</feature>
<accession>A0A081N3Z2</accession>
<keyword evidence="5" id="KW-0732">Signal</keyword>
<keyword evidence="4" id="KW-0472">Membrane</keyword>
<evidence type="ECO:0000256" key="5">
    <source>
        <dbReference type="SAM" id="SignalP"/>
    </source>
</evidence>
<dbReference type="EMBL" id="JOKH01000009">
    <property type="protein sequence ID" value="KEQ13165.1"/>
    <property type="molecule type" value="Genomic_DNA"/>
</dbReference>
<evidence type="ECO:0000256" key="2">
    <source>
        <dbReference type="ARBA" id="ARBA00022771"/>
    </source>
</evidence>
<dbReference type="InterPro" id="IPR001841">
    <property type="entry name" value="Znf_RING"/>
</dbReference>
<dbReference type="Proteomes" id="UP000028073">
    <property type="component" value="Unassembled WGS sequence"/>
</dbReference>
<evidence type="ECO:0000256" key="1">
    <source>
        <dbReference type="ARBA" id="ARBA00022723"/>
    </source>
</evidence>
<dbReference type="InterPro" id="IPR013083">
    <property type="entry name" value="Znf_RING/FYVE/PHD"/>
</dbReference>
<organism evidence="7 8">
    <name type="scientific">Endozoicomonas numazuensis</name>
    <dbReference type="NCBI Taxonomy" id="1137799"/>
    <lineage>
        <taxon>Bacteria</taxon>
        <taxon>Pseudomonadati</taxon>
        <taxon>Pseudomonadota</taxon>
        <taxon>Gammaproteobacteria</taxon>
        <taxon>Oceanospirillales</taxon>
        <taxon>Endozoicomonadaceae</taxon>
        <taxon>Endozoicomonas</taxon>
    </lineage>
</organism>
<dbReference type="Gene3D" id="3.30.40.10">
    <property type="entry name" value="Zinc/RING finger domain, C3HC4 (zinc finger)"/>
    <property type="match status" value="1"/>
</dbReference>
<sequence>MRITFILRIIILLSSFSLSADVIHPVKDDSRTTQNSYFFDVSECGTSFEIYNKIIHFESVTQSDWDTLWQSFAYSGVIVPLTIASSIRSGIYFYRYFGQSTKHWLSYAALIAAGYFYIDAVLSRLLTIQNLILGLLELERPAPLIATGVALLSIASIEKGDYLGTFFNSKLYILMPLAVVMVRLAGLNSDQDDQPYEIRHLALSGNAARHFVITAAFERIQNNQHLSQEMPEMATYGLDRIHLDSDYGEGGENDPDSYSRLAHVMDDLNLVSLILDRQVSENQEIAVLGERASDRKLVMSGNIILENNQASKWFNPHMTDEDTRLRSVDRFMLSPDVIGAIADYMESKRTLIYAYTKPKPPSSSDDFIRKMEDYVKAKVGKTGTYEYYNYDIFTFSEDFTKENLGVTLGIDYSENDNITTFLLPGAQKELAAKLRFDLNNWNIALHIGHEGQEDNVEQYISPLWFNRIVFTCLKSIGPKYIYSWVSEAIDYWLPLSNVIYLNQMTEYEEENTNEDTKCSTCYAVIKGSVAAKKAMEKTPKNHEQHLSPDTLTEVDTLLKTHCGHIFCPSCIDKIRQTKISRASDSWNLINFHINCPYCRNSIH</sequence>
<dbReference type="RefSeq" id="WP_034842364.1">
    <property type="nucleotide sequence ID" value="NZ_JOKH01000009.1"/>
</dbReference>
<reference evidence="7 8" key="1">
    <citation type="submission" date="2014-06" db="EMBL/GenBank/DDBJ databases">
        <title>Whole Genome Sequences of Three Symbiotic Endozoicomonas Bacteria.</title>
        <authorList>
            <person name="Neave M.J."/>
            <person name="Apprill A."/>
            <person name="Voolstra C.R."/>
        </authorList>
    </citation>
    <scope>NUCLEOTIDE SEQUENCE [LARGE SCALE GENOMIC DNA]</scope>
    <source>
        <strain evidence="7 8">DSM 25634</strain>
    </source>
</reference>
<feature type="domain" description="RING-type" evidence="6">
    <location>
        <begin position="518"/>
        <end position="599"/>
    </location>
</feature>
<protein>
    <recommendedName>
        <fullName evidence="6">RING-type domain-containing protein</fullName>
    </recommendedName>
</protein>
<evidence type="ECO:0000259" key="6">
    <source>
        <dbReference type="PROSITE" id="PS50089"/>
    </source>
</evidence>
<keyword evidence="4" id="KW-1133">Transmembrane helix</keyword>
<name>A0A081N3Z2_9GAMM</name>
<evidence type="ECO:0000256" key="3">
    <source>
        <dbReference type="ARBA" id="ARBA00022833"/>
    </source>
</evidence>
<feature type="signal peptide" evidence="5">
    <location>
        <begin position="1"/>
        <end position="20"/>
    </location>
</feature>
<dbReference type="AlphaFoldDB" id="A0A081N3Z2"/>
<evidence type="ECO:0000313" key="7">
    <source>
        <dbReference type="EMBL" id="KEQ13165.1"/>
    </source>
</evidence>
<dbReference type="PROSITE" id="PS50089">
    <property type="entry name" value="ZF_RING_2"/>
    <property type="match status" value="1"/>
</dbReference>
<dbReference type="InterPro" id="IPR017907">
    <property type="entry name" value="Znf_RING_CS"/>
</dbReference>
<feature type="transmembrane region" description="Helical" evidence="4">
    <location>
        <begin position="104"/>
        <end position="122"/>
    </location>
</feature>
<dbReference type="GO" id="GO:0008270">
    <property type="term" value="F:zinc ion binding"/>
    <property type="evidence" value="ECO:0007669"/>
    <property type="project" value="UniProtKB-KW"/>
</dbReference>
<evidence type="ECO:0000313" key="8">
    <source>
        <dbReference type="Proteomes" id="UP000028073"/>
    </source>
</evidence>
<feature type="chain" id="PRO_5001760505" description="RING-type domain-containing protein" evidence="5">
    <location>
        <begin position="21"/>
        <end position="603"/>
    </location>
</feature>
<keyword evidence="3" id="KW-0862">Zinc</keyword>
<keyword evidence="8" id="KW-1185">Reference proteome</keyword>
<comment type="caution">
    <text evidence="7">The sequence shown here is derived from an EMBL/GenBank/DDBJ whole genome shotgun (WGS) entry which is preliminary data.</text>
</comment>
<evidence type="ECO:0000256" key="4">
    <source>
        <dbReference type="SAM" id="Phobius"/>
    </source>
</evidence>
<keyword evidence="1" id="KW-0479">Metal-binding</keyword>
<keyword evidence="4" id="KW-0812">Transmembrane</keyword>
<keyword evidence="2" id="KW-0863">Zinc-finger</keyword>
<gene>
    <name evidence="7" type="ORF">GZ78_26860</name>
</gene>
<dbReference type="SUPFAM" id="SSF57850">
    <property type="entry name" value="RING/U-box"/>
    <property type="match status" value="1"/>
</dbReference>